<evidence type="ECO:0000256" key="3">
    <source>
        <dbReference type="ARBA" id="ARBA00022691"/>
    </source>
</evidence>
<evidence type="ECO:0000256" key="1">
    <source>
        <dbReference type="ARBA" id="ARBA00022603"/>
    </source>
</evidence>
<sequence>MFDIGGNTGKFAIQCCSYNEDIHVHIFDLPGQLKVALKNTSEKGFGDRVKGTEIDWLSENPTIPNGADTIWMSQFLDCFSKEEILKILKTAANAMDSKTELIIIETYTDRQNFDNAKFTLEATSLYFTAPANGNSKMYKATDLQELVDEAGLTVKDDISLGDFHTLFVCKKK</sequence>
<evidence type="ECO:0000256" key="2">
    <source>
        <dbReference type="ARBA" id="ARBA00022679"/>
    </source>
</evidence>
<keyword evidence="3" id="KW-0949">S-adenosyl-L-methionine</keyword>
<organism evidence="5 6">
    <name type="scientific">Maribacter litopenaei</name>
    <dbReference type="NCBI Taxonomy" id="2976127"/>
    <lineage>
        <taxon>Bacteria</taxon>
        <taxon>Pseudomonadati</taxon>
        <taxon>Bacteroidota</taxon>
        <taxon>Flavobacteriia</taxon>
        <taxon>Flavobacteriales</taxon>
        <taxon>Flavobacteriaceae</taxon>
        <taxon>Maribacter</taxon>
    </lineage>
</organism>
<gene>
    <name evidence="5" type="ORF">NYZ99_01345</name>
</gene>
<evidence type="ECO:0000259" key="4">
    <source>
        <dbReference type="Pfam" id="PF00891"/>
    </source>
</evidence>
<dbReference type="PROSITE" id="PS51683">
    <property type="entry name" value="SAM_OMT_II"/>
    <property type="match status" value="1"/>
</dbReference>
<evidence type="ECO:0000313" key="6">
    <source>
        <dbReference type="Proteomes" id="UP001059209"/>
    </source>
</evidence>
<dbReference type="GO" id="GO:0032259">
    <property type="term" value="P:methylation"/>
    <property type="evidence" value="ECO:0007669"/>
    <property type="project" value="UniProtKB-KW"/>
</dbReference>
<evidence type="ECO:0000313" key="5">
    <source>
        <dbReference type="EMBL" id="UWX55287.1"/>
    </source>
</evidence>
<dbReference type="InterPro" id="IPR016461">
    <property type="entry name" value="COMT-like"/>
</dbReference>
<dbReference type="InterPro" id="IPR001077">
    <property type="entry name" value="COMT_C"/>
</dbReference>
<accession>A0ABY5Y8D2</accession>
<dbReference type="SUPFAM" id="SSF53335">
    <property type="entry name" value="S-adenosyl-L-methionine-dependent methyltransferases"/>
    <property type="match status" value="1"/>
</dbReference>
<dbReference type="InterPro" id="IPR029063">
    <property type="entry name" value="SAM-dependent_MTases_sf"/>
</dbReference>
<keyword evidence="1 5" id="KW-0489">Methyltransferase</keyword>
<dbReference type="EMBL" id="CP104205">
    <property type="protein sequence ID" value="UWX55287.1"/>
    <property type="molecule type" value="Genomic_DNA"/>
</dbReference>
<dbReference type="Pfam" id="PF00891">
    <property type="entry name" value="Methyltransf_2"/>
    <property type="match status" value="1"/>
</dbReference>
<dbReference type="Gene3D" id="3.40.50.150">
    <property type="entry name" value="Vaccinia Virus protein VP39"/>
    <property type="match status" value="1"/>
</dbReference>
<protein>
    <submittedName>
        <fullName evidence="5">Methyltransferase</fullName>
    </submittedName>
</protein>
<dbReference type="GO" id="GO:0008168">
    <property type="term" value="F:methyltransferase activity"/>
    <property type="evidence" value="ECO:0007669"/>
    <property type="project" value="UniProtKB-KW"/>
</dbReference>
<name>A0ABY5Y8D2_9FLAO</name>
<dbReference type="PANTHER" id="PTHR43712">
    <property type="entry name" value="PUTATIVE (AFU_ORTHOLOGUE AFUA_4G14580)-RELATED"/>
    <property type="match status" value="1"/>
</dbReference>
<keyword evidence="6" id="KW-1185">Reference proteome</keyword>
<reference evidence="5" key="1">
    <citation type="submission" date="2022-09" db="EMBL/GenBank/DDBJ databases">
        <title>Maribacter litopenaei sp. nov., isolated from the intestinal tract of the Pacific White Shrimp, Litopenaeus vannamei.</title>
        <authorList>
            <person name="Kim S.Y."/>
            <person name="Hwang C.Y."/>
        </authorList>
    </citation>
    <scope>NUCLEOTIDE SEQUENCE</scope>
    <source>
        <strain evidence="5">HL-LV01</strain>
    </source>
</reference>
<feature type="domain" description="O-methyltransferase C-terminal" evidence="4">
    <location>
        <begin position="1"/>
        <end position="151"/>
    </location>
</feature>
<dbReference type="PANTHER" id="PTHR43712:SF2">
    <property type="entry name" value="O-METHYLTRANSFERASE CICE"/>
    <property type="match status" value="1"/>
</dbReference>
<dbReference type="RefSeq" id="WP_260573152.1">
    <property type="nucleotide sequence ID" value="NZ_CP104205.1"/>
</dbReference>
<proteinExistence type="predicted"/>
<keyword evidence="2" id="KW-0808">Transferase</keyword>
<dbReference type="Proteomes" id="UP001059209">
    <property type="component" value="Chromosome"/>
</dbReference>